<reference evidence="4 5" key="1">
    <citation type="journal article" date="2013" name="Curr. Biol.">
        <title>The Genome of the Foraminiferan Reticulomyxa filosa.</title>
        <authorList>
            <person name="Glockner G."/>
            <person name="Hulsmann N."/>
            <person name="Schleicher M."/>
            <person name="Noegel A.A."/>
            <person name="Eichinger L."/>
            <person name="Gallinger C."/>
            <person name="Pawlowski J."/>
            <person name="Sierra R."/>
            <person name="Euteneuer U."/>
            <person name="Pillet L."/>
            <person name="Moustafa A."/>
            <person name="Platzer M."/>
            <person name="Groth M."/>
            <person name="Szafranski K."/>
            <person name="Schliwa M."/>
        </authorList>
    </citation>
    <scope>NUCLEOTIDE SEQUENCE [LARGE SCALE GENOMIC DNA]</scope>
</reference>
<feature type="transmembrane region" description="Helical" evidence="3">
    <location>
        <begin position="288"/>
        <end position="305"/>
    </location>
</feature>
<keyword evidence="5" id="KW-1185">Reference proteome</keyword>
<evidence type="ECO:0000313" key="5">
    <source>
        <dbReference type="Proteomes" id="UP000023152"/>
    </source>
</evidence>
<keyword evidence="3" id="KW-0812">Transmembrane</keyword>
<keyword evidence="3" id="KW-0472">Membrane</keyword>
<proteinExistence type="predicted"/>
<evidence type="ECO:0000256" key="3">
    <source>
        <dbReference type="SAM" id="Phobius"/>
    </source>
</evidence>
<dbReference type="EMBL" id="ASPP01020152">
    <property type="protein sequence ID" value="ETO14232.1"/>
    <property type="molecule type" value="Genomic_DNA"/>
</dbReference>
<evidence type="ECO:0000313" key="4">
    <source>
        <dbReference type="EMBL" id="ETO14232.1"/>
    </source>
</evidence>
<evidence type="ECO:0000256" key="2">
    <source>
        <dbReference type="SAM" id="MobiDB-lite"/>
    </source>
</evidence>
<comment type="caution">
    <text evidence="4">The sequence shown here is derived from an EMBL/GenBank/DDBJ whole genome shotgun (WGS) entry which is preliminary data.</text>
</comment>
<keyword evidence="3" id="KW-1133">Transmembrane helix</keyword>
<name>X6ML96_RETFI</name>
<evidence type="ECO:0000256" key="1">
    <source>
        <dbReference type="SAM" id="Coils"/>
    </source>
</evidence>
<sequence length="313" mass="37321">MQSEADAVKMALSCDDDIDPTQQTFQDLLLQQRKQFEQDKQSILQLQLDQQTLQQQCNVLETENQVLKQAKQGTDTELTILRAESIKYRELKERFEQPLTLVESEDEDDEDHTKRNSHESHQQIQQLKDENKTLEFCFCLMIFFSPSPPSPSFEMYLFIQMYMYTYTYIYLYNRQRVTELQQQLEQLTTQRALDSSDANTRDKDTIELAWNEREEQLRQAMEQQVQQFHSEKERLLEECNELRQQNNTLQQRCLSIQEGNNQISQQLASWSAKENNKGHSHPRQSSPFKELSCCFFVFFLLLFFLHKKKKINK</sequence>
<feature type="coiled-coil region" evidence="1">
    <location>
        <begin position="211"/>
        <end position="252"/>
    </location>
</feature>
<dbReference type="Proteomes" id="UP000023152">
    <property type="component" value="Unassembled WGS sequence"/>
</dbReference>
<gene>
    <name evidence="4" type="ORF">RFI_23134</name>
</gene>
<evidence type="ECO:0008006" key="6">
    <source>
        <dbReference type="Google" id="ProtNLM"/>
    </source>
</evidence>
<accession>X6ML96</accession>
<protein>
    <recommendedName>
        <fullName evidence="6">Viral A-type inclusion protein</fullName>
    </recommendedName>
</protein>
<feature type="region of interest" description="Disordered" evidence="2">
    <location>
        <begin position="99"/>
        <end position="125"/>
    </location>
</feature>
<dbReference type="AlphaFoldDB" id="X6ML96"/>
<feature type="compositionally biased region" description="Basic and acidic residues" evidence="2">
    <location>
        <begin position="111"/>
        <end position="125"/>
    </location>
</feature>
<organism evidence="4 5">
    <name type="scientific">Reticulomyxa filosa</name>
    <dbReference type="NCBI Taxonomy" id="46433"/>
    <lineage>
        <taxon>Eukaryota</taxon>
        <taxon>Sar</taxon>
        <taxon>Rhizaria</taxon>
        <taxon>Retaria</taxon>
        <taxon>Foraminifera</taxon>
        <taxon>Monothalamids</taxon>
        <taxon>Reticulomyxidae</taxon>
        <taxon>Reticulomyxa</taxon>
    </lineage>
</organism>
<keyword evidence="1" id="KW-0175">Coiled coil</keyword>
<feature type="coiled-coil region" evidence="1">
    <location>
        <begin position="43"/>
        <end position="70"/>
    </location>
</feature>